<protein>
    <submittedName>
        <fullName evidence="7">Sodium-dependent transporter</fullName>
    </submittedName>
</protein>
<evidence type="ECO:0000256" key="4">
    <source>
        <dbReference type="ARBA" id="ARBA00022989"/>
    </source>
</evidence>
<keyword evidence="2" id="KW-0813">Transport</keyword>
<dbReference type="EMBL" id="JAVIKH010000021">
    <property type="protein sequence ID" value="MDX8337128.1"/>
    <property type="molecule type" value="Genomic_DNA"/>
</dbReference>
<reference evidence="8" key="1">
    <citation type="submission" date="2023-07" db="EMBL/GenBank/DDBJ databases">
        <authorList>
            <person name="Colorado M.A."/>
            <person name="Villamil L.M."/>
            <person name="Melo J.F."/>
            <person name="Rodriguez J.A."/>
            <person name="Ruiz R.Y."/>
        </authorList>
    </citation>
    <scope>NUCLEOTIDE SEQUENCE [LARGE SCALE GENOMIC DNA]</scope>
    <source>
        <strain evidence="8">C33</strain>
    </source>
</reference>
<evidence type="ECO:0000313" key="8">
    <source>
        <dbReference type="Proteomes" id="UP001279681"/>
    </source>
</evidence>
<feature type="transmembrane region" description="Helical" evidence="6">
    <location>
        <begin position="90"/>
        <end position="114"/>
    </location>
</feature>
<gene>
    <name evidence="7" type="ORF">RFV38_11610</name>
</gene>
<feature type="transmembrane region" description="Helical" evidence="6">
    <location>
        <begin position="370"/>
        <end position="388"/>
    </location>
</feature>
<feature type="transmembrane region" description="Helical" evidence="6">
    <location>
        <begin position="215"/>
        <end position="237"/>
    </location>
</feature>
<keyword evidence="3 6" id="KW-0812">Transmembrane</keyword>
<organism evidence="7 8">
    <name type="scientific">Candidatus Cetobacterium colombiensis</name>
    <dbReference type="NCBI Taxonomy" id="3073100"/>
    <lineage>
        <taxon>Bacteria</taxon>
        <taxon>Fusobacteriati</taxon>
        <taxon>Fusobacteriota</taxon>
        <taxon>Fusobacteriia</taxon>
        <taxon>Fusobacteriales</taxon>
        <taxon>Fusobacteriaceae</taxon>
        <taxon>Cetobacterium</taxon>
    </lineage>
</organism>
<proteinExistence type="predicted"/>
<dbReference type="SUPFAM" id="SSF161070">
    <property type="entry name" value="SNF-like"/>
    <property type="match status" value="1"/>
</dbReference>
<sequence>MNESREKFSNKIGFILSCVGAAIGLGNIWLFSWKLGTYGGAAFLIPYFIFMGLFAYIGLVGEISFGRMMKKGVLGVGKLMEKKKIPLAKLLPIVPIISVAGIFTFYVIVFGWIIKYFVTYLTVDMNALNYEEYFGSFAGNSESILWHLLAVVISVGVISLGVIKGIEKINKIVMPLMFLIFFGLMIKSLSLPGAMEGVKFLLNPDWEKLLNPVTWVMALGQAFFTVGVSGSALLVYGSYLDKDVNISVSVVQTCILDTLAALMAGFIIIPAAFAFGYGPGAGPSLLFITLPSVFSNMAGGKILGIIFFLSVIFAAVSSAINQLEVPVEAVMEKFNFSRVKASVIVGGVLFLAGLPLDLNMNLFGTFADLMTIYLIPLGAIIILGFYFYGIDSKAIEYEIDLGAKHKVGKYIIKIGRYIFVPGVLIILILGVLYGGIG</sequence>
<dbReference type="InterPro" id="IPR037272">
    <property type="entry name" value="SNS_sf"/>
</dbReference>
<evidence type="ECO:0000256" key="2">
    <source>
        <dbReference type="ARBA" id="ARBA00022448"/>
    </source>
</evidence>
<keyword evidence="8" id="KW-1185">Reference proteome</keyword>
<name>A0ABU4WC50_9FUSO</name>
<evidence type="ECO:0000256" key="6">
    <source>
        <dbReference type="SAM" id="Phobius"/>
    </source>
</evidence>
<feature type="transmembrane region" description="Helical" evidence="6">
    <location>
        <begin position="298"/>
        <end position="320"/>
    </location>
</feature>
<dbReference type="InterPro" id="IPR047218">
    <property type="entry name" value="YocR/YhdH-like"/>
</dbReference>
<dbReference type="Pfam" id="PF00209">
    <property type="entry name" value="SNF"/>
    <property type="match status" value="2"/>
</dbReference>
<dbReference type="PANTHER" id="PTHR42948:SF1">
    <property type="entry name" value="TRANSPORTER"/>
    <property type="match status" value="1"/>
</dbReference>
<feature type="transmembrane region" description="Helical" evidence="6">
    <location>
        <begin position="258"/>
        <end position="278"/>
    </location>
</feature>
<accession>A0ABU4WC50</accession>
<dbReference type="PRINTS" id="PR00176">
    <property type="entry name" value="NANEUSMPORT"/>
</dbReference>
<feature type="transmembrane region" description="Helical" evidence="6">
    <location>
        <begin position="175"/>
        <end position="195"/>
    </location>
</feature>
<evidence type="ECO:0000256" key="1">
    <source>
        <dbReference type="ARBA" id="ARBA00004141"/>
    </source>
</evidence>
<evidence type="ECO:0000256" key="5">
    <source>
        <dbReference type="ARBA" id="ARBA00023136"/>
    </source>
</evidence>
<dbReference type="PANTHER" id="PTHR42948">
    <property type="entry name" value="TRANSPORTER"/>
    <property type="match status" value="1"/>
</dbReference>
<dbReference type="RefSeq" id="WP_320314482.1">
    <property type="nucleotide sequence ID" value="NZ_JAVIKH010000021.1"/>
</dbReference>
<feature type="transmembrane region" description="Helical" evidence="6">
    <location>
        <begin position="38"/>
        <end position="61"/>
    </location>
</feature>
<keyword evidence="4 6" id="KW-1133">Transmembrane helix</keyword>
<dbReference type="InterPro" id="IPR000175">
    <property type="entry name" value="Na/ntran_symport"/>
</dbReference>
<feature type="transmembrane region" description="Helical" evidence="6">
    <location>
        <begin position="12"/>
        <end position="32"/>
    </location>
</feature>
<dbReference type="CDD" id="cd10336">
    <property type="entry name" value="SLC6sbd_Tyt1-Like"/>
    <property type="match status" value="1"/>
</dbReference>
<dbReference type="NCBIfam" id="NF037979">
    <property type="entry name" value="Na_transp"/>
    <property type="match status" value="1"/>
</dbReference>
<comment type="caution">
    <text evidence="7">The sequence shown here is derived from an EMBL/GenBank/DDBJ whole genome shotgun (WGS) entry which is preliminary data.</text>
</comment>
<comment type="subcellular location">
    <subcellularLocation>
        <location evidence="1">Membrane</location>
        <topology evidence="1">Multi-pass membrane protein</topology>
    </subcellularLocation>
</comment>
<dbReference type="PROSITE" id="PS50267">
    <property type="entry name" value="NA_NEUROTRAN_SYMP_3"/>
    <property type="match status" value="1"/>
</dbReference>
<keyword evidence="5 6" id="KW-0472">Membrane</keyword>
<feature type="transmembrane region" description="Helical" evidence="6">
    <location>
        <begin position="414"/>
        <end position="436"/>
    </location>
</feature>
<evidence type="ECO:0000313" key="7">
    <source>
        <dbReference type="EMBL" id="MDX8337128.1"/>
    </source>
</evidence>
<dbReference type="Proteomes" id="UP001279681">
    <property type="component" value="Unassembled WGS sequence"/>
</dbReference>
<feature type="transmembrane region" description="Helical" evidence="6">
    <location>
        <begin position="341"/>
        <end position="358"/>
    </location>
</feature>
<feature type="transmembrane region" description="Helical" evidence="6">
    <location>
        <begin position="144"/>
        <end position="163"/>
    </location>
</feature>
<evidence type="ECO:0000256" key="3">
    <source>
        <dbReference type="ARBA" id="ARBA00022692"/>
    </source>
</evidence>